<organism evidence="2 3">
    <name type="scientific">Tissierella simiarum</name>
    <dbReference type="NCBI Taxonomy" id="2841534"/>
    <lineage>
        <taxon>Bacteria</taxon>
        <taxon>Bacillati</taxon>
        <taxon>Bacillota</taxon>
        <taxon>Tissierellia</taxon>
        <taxon>Tissierellales</taxon>
        <taxon>Tissierellaceae</taxon>
        <taxon>Tissierella</taxon>
    </lineage>
</organism>
<feature type="coiled-coil region" evidence="1">
    <location>
        <begin position="1"/>
        <end position="45"/>
    </location>
</feature>
<dbReference type="Proteomes" id="UP000749471">
    <property type="component" value="Unassembled WGS sequence"/>
</dbReference>
<dbReference type="RefSeq" id="WP_216521173.1">
    <property type="nucleotide sequence ID" value="NZ_JAHLPM010000015.1"/>
</dbReference>
<sequence>MANTREELLILLRDMEILENKVREGKKAESELSNLENKYEEIIRIEKEKIDKYYAPDCELK</sequence>
<gene>
    <name evidence="2" type="ORF">KQI42_15735</name>
</gene>
<comment type="caution">
    <text evidence="2">The sequence shown here is derived from an EMBL/GenBank/DDBJ whole genome shotgun (WGS) entry which is preliminary data.</text>
</comment>
<reference evidence="2 3" key="1">
    <citation type="submission" date="2021-06" db="EMBL/GenBank/DDBJ databases">
        <authorList>
            <person name="Sun Q."/>
            <person name="Li D."/>
        </authorList>
    </citation>
    <scope>NUCLEOTIDE SEQUENCE [LARGE SCALE GENOMIC DNA]</scope>
    <source>
        <strain evidence="2 3">MSJ-40</strain>
    </source>
</reference>
<evidence type="ECO:0000313" key="3">
    <source>
        <dbReference type="Proteomes" id="UP000749471"/>
    </source>
</evidence>
<proteinExistence type="predicted"/>
<evidence type="ECO:0000313" key="2">
    <source>
        <dbReference type="EMBL" id="MBU5439466.1"/>
    </source>
</evidence>
<name>A0ABS6E9F0_9FIRM</name>
<protein>
    <submittedName>
        <fullName evidence="2">Uncharacterized protein</fullName>
    </submittedName>
</protein>
<keyword evidence="1" id="KW-0175">Coiled coil</keyword>
<keyword evidence="3" id="KW-1185">Reference proteome</keyword>
<accession>A0ABS6E9F0</accession>
<dbReference type="EMBL" id="JAHLPM010000015">
    <property type="protein sequence ID" value="MBU5439466.1"/>
    <property type="molecule type" value="Genomic_DNA"/>
</dbReference>
<evidence type="ECO:0000256" key="1">
    <source>
        <dbReference type="SAM" id="Coils"/>
    </source>
</evidence>